<dbReference type="Pfam" id="PF02811">
    <property type="entry name" value="PHP"/>
    <property type="match status" value="1"/>
</dbReference>
<dbReference type="Gene3D" id="3.20.20.140">
    <property type="entry name" value="Metal-dependent hydrolases"/>
    <property type="match status" value="1"/>
</dbReference>
<dbReference type="AlphaFoldDB" id="A0ABD5EP68"/>
<evidence type="ECO:0000256" key="7">
    <source>
        <dbReference type="ARBA" id="ARBA00049158"/>
    </source>
</evidence>
<dbReference type="EMBL" id="JAVRES010000007">
    <property type="protein sequence ID" value="MDT0436438.1"/>
    <property type="molecule type" value="Genomic_DNA"/>
</dbReference>
<dbReference type="SUPFAM" id="SSF89550">
    <property type="entry name" value="PHP domain-like"/>
    <property type="match status" value="1"/>
</dbReference>
<dbReference type="NCBIfam" id="TIGR01856">
    <property type="entry name" value="hisJ_fam"/>
    <property type="match status" value="1"/>
</dbReference>
<dbReference type="EC" id="3.1.3.15" evidence="3 8"/>
<dbReference type="RefSeq" id="WP_093830800.1">
    <property type="nucleotide sequence ID" value="NZ_JAVRES010000007.1"/>
</dbReference>
<evidence type="ECO:0000259" key="9">
    <source>
        <dbReference type="SMART" id="SM00481"/>
    </source>
</evidence>
<keyword evidence="4 8" id="KW-0028">Amino-acid biosynthesis</keyword>
<reference evidence="11" key="1">
    <citation type="submission" date="2023-07" db="EMBL/GenBank/DDBJ databases">
        <title>30 novel species of actinomycetes from the DSMZ collection.</title>
        <authorList>
            <person name="Nouioui I."/>
        </authorList>
    </citation>
    <scope>NUCLEOTIDE SEQUENCE [LARGE SCALE GENOMIC DNA]</scope>
    <source>
        <strain evidence="11">DSM 41981</strain>
    </source>
</reference>
<evidence type="ECO:0000256" key="3">
    <source>
        <dbReference type="ARBA" id="ARBA00013085"/>
    </source>
</evidence>
<comment type="similarity">
    <text evidence="2 8">Belongs to the PHP hydrolase family. HisK subfamily.</text>
</comment>
<proteinExistence type="inferred from homology"/>
<evidence type="ECO:0000256" key="6">
    <source>
        <dbReference type="ARBA" id="ARBA00023102"/>
    </source>
</evidence>
<evidence type="ECO:0000256" key="8">
    <source>
        <dbReference type="RuleBase" id="RU366003"/>
    </source>
</evidence>
<dbReference type="GO" id="GO:0004401">
    <property type="term" value="F:histidinol-phosphatase activity"/>
    <property type="evidence" value="ECO:0007669"/>
    <property type="project" value="UniProtKB-UniRule"/>
</dbReference>
<dbReference type="GO" id="GO:0000105">
    <property type="term" value="P:L-histidine biosynthetic process"/>
    <property type="evidence" value="ECO:0007669"/>
    <property type="project" value="UniProtKB-UniRule"/>
</dbReference>
<dbReference type="PANTHER" id="PTHR21039">
    <property type="entry name" value="HISTIDINOL PHOSPHATASE-RELATED"/>
    <property type="match status" value="1"/>
</dbReference>
<keyword evidence="5 8" id="KW-0378">Hydrolase</keyword>
<dbReference type="SMART" id="SM00481">
    <property type="entry name" value="POLIIIAc"/>
    <property type="match status" value="1"/>
</dbReference>
<feature type="domain" description="Polymerase/histidinol phosphatase N-terminal" evidence="9">
    <location>
        <begin position="2"/>
        <end position="90"/>
    </location>
</feature>
<gene>
    <name evidence="10" type="ORF">RM877_17290</name>
</gene>
<dbReference type="PANTHER" id="PTHR21039:SF0">
    <property type="entry name" value="HISTIDINOL-PHOSPHATASE"/>
    <property type="match status" value="1"/>
</dbReference>
<evidence type="ECO:0000256" key="4">
    <source>
        <dbReference type="ARBA" id="ARBA00022605"/>
    </source>
</evidence>
<comment type="pathway">
    <text evidence="1 8">Amino-acid biosynthesis; L-histidine biosynthesis; L-histidine from 5-phospho-alpha-D-ribose 1-diphosphate: step 8/9.</text>
</comment>
<dbReference type="InterPro" id="IPR004013">
    <property type="entry name" value="PHP_dom"/>
</dbReference>
<dbReference type="InterPro" id="IPR016195">
    <property type="entry name" value="Pol/histidinol_Pase-like"/>
</dbReference>
<protein>
    <recommendedName>
        <fullName evidence="3 8">Histidinol-phosphatase</fullName>
        <shortName evidence="8">HolPase</shortName>
        <ecNumber evidence="3 8">3.1.3.15</ecNumber>
    </recommendedName>
</protein>
<comment type="caution">
    <text evidence="10">The sequence shown here is derived from an EMBL/GenBank/DDBJ whole genome shotgun (WGS) entry which is preliminary data.</text>
</comment>
<evidence type="ECO:0000256" key="5">
    <source>
        <dbReference type="ARBA" id="ARBA00022801"/>
    </source>
</evidence>
<accession>A0ABD5EP68</accession>
<keyword evidence="11" id="KW-1185">Reference proteome</keyword>
<evidence type="ECO:0000313" key="11">
    <source>
        <dbReference type="Proteomes" id="UP001183535"/>
    </source>
</evidence>
<name>A0ABD5EP68_9ACTN</name>
<comment type="catalytic activity">
    <reaction evidence="7 8">
        <text>L-histidinol phosphate + H2O = L-histidinol + phosphate</text>
        <dbReference type="Rhea" id="RHEA:14465"/>
        <dbReference type="ChEBI" id="CHEBI:15377"/>
        <dbReference type="ChEBI" id="CHEBI:43474"/>
        <dbReference type="ChEBI" id="CHEBI:57699"/>
        <dbReference type="ChEBI" id="CHEBI:57980"/>
        <dbReference type="EC" id="3.1.3.15"/>
    </reaction>
</comment>
<evidence type="ECO:0000256" key="2">
    <source>
        <dbReference type="ARBA" id="ARBA00009152"/>
    </source>
</evidence>
<keyword evidence="6 8" id="KW-0368">Histidine biosynthesis</keyword>
<dbReference type="InterPro" id="IPR010140">
    <property type="entry name" value="Histidinol_P_phosphatase_HisJ"/>
</dbReference>
<dbReference type="NCBIfam" id="NF005596">
    <property type="entry name" value="PRK07328.1"/>
    <property type="match status" value="1"/>
</dbReference>
<dbReference type="InterPro" id="IPR003141">
    <property type="entry name" value="Pol/His_phosphatase_N"/>
</dbReference>
<sequence length="267" mass="30504">MFDLHTHHERCGHAQGTLREYVLRAIDAGLDTLGLSDHTPFFGEPEDRHRPWVAMAKSEFPRYVAEARRLREEFADRIRVLIGVESDYFPEHAALYRDALSGHELDYVIGSVHVMDGVDLFRPERWAGLTEEDLLRSKERYCDLVARSARSGLFDILGHIDVVKAACPVMSELATPSTERMLRTIAECDVVIEVNTSGRTKACGGWYPDLAVLEMAAHHGVKVTYGSDAHTPERLGEDAEEVRRTLRDLGYRRWYVFERRRRIALPL</sequence>
<evidence type="ECO:0000313" key="10">
    <source>
        <dbReference type="EMBL" id="MDT0436438.1"/>
    </source>
</evidence>
<evidence type="ECO:0000256" key="1">
    <source>
        <dbReference type="ARBA" id="ARBA00004970"/>
    </source>
</evidence>
<dbReference type="CDD" id="cd12110">
    <property type="entry name" value="PHP_HisPPase_Hisj_like"/>
    <property type="match status" value="1"/>
</dbReference>
<dbReference type="Proteomes" id="UP001183535">
    <property type="component" value="Unassembled WGS sequence"/>
</dbReference>
<organism evidence="10 11">
    <name type="scientific">Streptomyces doudnae</name>
    <dbReference type="NCBI Taxonomy" id="3075536"/>
    <lineage>
        <taxon>Bacteria</taxon>
        <taxon>Bacillati</taxon>
        <taxon>Actinomycetota</taxon>
        <taxon>Actinomycetes</taxon>
        <taxon>Kitasatosporales</taxon>
        <taxon>Streptomycetaceae</taxon>
        <taxon>Streptomyces</taxon>
    </lineage>
</organism>